<evidence type="ECO:0000313" key="1">
    <source>
        <dbReference type="EMBL" id="GAA3976273.1"/>
    </source>
</evidence>
<sequence>MRNGIGGAGYDGREVIFGTLGFLDEGFWTKEQGQKQRAVRIPWKLLYIQIVQKKCHFDRAKEGE</sequence>
<keyword evidence="2" id="KW-1185">Reference proteome</keyword>
<accession>A0ABP7Q4Z0</accession>
<dbReference type="EMBL" id="BAAAZC010000019">
    <property type="protein sequence ID" value="GAA3976273.1"/>
    <property type="molecule type" value="Genomic_DNA"/>
</dbReference>
<proteinExistence type="predicted"/>
<organism evidence="1 2">
    <name type="scientific">Mucilaginibacter dorajii</name>
    <dbReference type="NCBI Taxonomy" id="692994"/>
    <lineage>
        <taxon>Bacteria</taxon>
        <taxon>Pseudomonadati</taxon>
        <taxon>Bacteroidota</taxon>
        <taxon>Sphingobacteriia</taxon>
        <taxon>Sphingobacteriales</taxon>
        <taxon>Sphingobacteriaceae</taxon>
        <taxon>Mucilaginibacter</taxon>
    </lineage>
</organism>
<name>A0ABP7Q4Z0_9SPHI</name>
<protein>
    <submittedName>
        <fullName evidence="1">Uncharacterized protein</fullName>
    </submittedName>
</protein>
<reference evidence="2" key="1">
    <citation type="journal article" date="2019" name="Int. J. Syst. Evol. Microbiol.">
        <title>The Global Catalogue of Microorganisms (GCM) 10K type strain sequencing project: providing services to taxonomists for standard genome sequencing and annotation.</title>
        <authorList>
            <consortium name="The Broad Institute Genomics Platform"/>
            <consortium name="The Broad Institute Genome Sequencing Center for Infectious Disease"/>
            <person name="Wu L."/>
            <person name="Ma J."/>
        </authorList>
    </citation>
    <scope>NUCLEOTIDE SEQUENCE [LARGE SCALE GENOMIC DNA]</scope>
    <source>
        <strain evidence="2">JCM 16601</strain>
    </source>
</reference>
<comment type="caution">
    <text evidence="1">The sequence shown here is derived from an EMBL/GenBank/DDBJ whole genome shotgun (WGS) entry which is preliminary data.</text>
</comment>
<dbReference type="Proteomes" id="UP001500742">
    <property type="component" value="Unassembled WGS sequence"/>
</dbReference>
<evidence type="ECO:0000313" key="2">
    <source>
        <dbReference type="Proteomes" id="UP001500742"/>
    </source>
</evidence>
<gene>
    <name evidence="1" type="ORF">GCM10022210_28710</name>
</gene>